<keyword evidence="4" id="KW-0121">Carboxypeptidase</keyword>
<gene>
    <name evidence="16" type="ORF">ACFOGJ_26765</name>
</gene>
<keyword evidence="8" id="KW-0378">Hydrolase</keyword>
<dbReference type="PANTHER" id="PTHR32282">
    <property type="entry name" value="BINDING PROTEIN TRANSPEPTIDASE, PUTATIVE-RELATED"/>
    <property type="match status" value="1"/>
</dbReference>
<comment type="pathway">
    <text evidence="1">Cell wall biogenesis; peptidoglycan biosynthesis.</text>
</comment>
<dbReference type="SUPFAM" id="SSF53955">
    <property type="entry name" value="Lysozyme-like"/>
    <property type="match status" value="1"/>
</dbReference>
<evidence type="ECO:0000256" key="4">
    <source>
        <dbReference type="ARBA" id="ARBA00022645"/>
    </source>
</evidence>
<comment type="similarity">
    <text evidence="2">In the C-terminal section; belongs to the transpeptidase family.</text>
</comment>
<dbReference type="SUPFAM" id="SSF56601">
    <property type="entry name" value="beta-lactamase/transpeptidase-like"/>
    <property type="match status" value="1"/>
</dbReference>
<feature type="region of interest" description="Disordered" evidence="12">
    <location>
        <begin position="1"/>
        <end position="105"/>
    </location>
</feature>
<evidence type="ECO:0000256" key="9">
    <source>
        <dbReference type="ARBA" id="ARBA00023268"/>
    </source>
</evidence>
<dbReference type="Pfam" id="PF00905">
    <property type="entry name" value="Transpeptidase"/>
    <property type="match status" value="1"/>
</dbReference>
<accession>A0ABV7L887</accession>
<comment type="catalytic activity">
    <reaction evidence="11">
        <text>[GlcNAc-(1-&gt;4)-Mur2Ac(oyl-L-Ala-gamma-D-Glu-L-Lys-D-Ala-D-Ala)](n)-di-trans,octa-cis-undecaprenyl diphosphate + beta-D-GlcNAc-(1-&gt;4)-Mur2Ac(oyl-L-Ala-gamma-D-Glu-L-Lys-D-Ala-D-Ala)-di-trans,octa-cis-undecaprenyl diphosphate = [GlcNAc-(1-&gt;4)-Mur2Ac(oyl-L-Ala-gamma-D-Glu-L-Lys-D-Ala-D-Ala)](n+1)-di-trans,octa-cis-undecaprenyl diphosphate + di-trans,octa-cis-undecaprenyl diphosphate + H(+)</text>
        <dbReference type="Rhea" id="RHEA:23708"/>
        <dbReference type="Rhea" id="RHEA-COMP:9602"/>
        <dbReference type="Rhea" id="RHEA-COMP:9603"/>
        <dbReference type="ChEBI" id="CHEBI:15378"/>
        <dbReference type="ChEBI" id="CHEBI:58405"/>
        <dbReference type="ChEBI" id="CHEBI:60033"/>
        <dbReference type="ChEBI" id="CHEBI:78435"/>
        <dbReference type="EC" id="2.4.99.28"/>
    </reaction>
</comment>
<evidence type="ECO:0000256" key="11">
    <source>
        <dbReference type="ARBA" id="ARBA00049902"/>
    </source>
</evidence>
<dbReference type="GO" id="GO:0016757">
    <property type="term" value="F:glycosyltransferase activity"/>
    <property type="evidence" value="ECO:0007669"/>
    <property type="project" value="UniProtKB-KW"/>
</dbReference>
<dbReference type="Pfam" id="PF00912">
    <property type="entry name" value="Transgly"/>
    <property type="match status" value="1"/>
</dbReference>
<keyword evidence="5" id="KW-0645">Protease</keyword>
<evidence type="ECO:0000256" key="5">
    <source>
        <dbReference type="ARBA" id="ARBA00022670"/>
    </source>
</evidence>
<evidence type="ECO:0000259" key="15">
    <source>
        <dbReference type="Pfam" id="PF00912"/>
    </source>
</evidence>
<sequence>MAAGGRRRGGPPDGSGPSGTSGRPKRGRGTAGAGRAAGPPASRRTATPSKDKSATGGTAKRPAPAAPRKADGPKAGGRKPTGQKTGERGGGAGGRRRAAGTAPRDRRRRGFGRLLLKWGIVASVWLAVAALALLAWFAYDLPRTSELLAAASPSDGPAVVVTGDDGTVLARYGALYGAHTPLDAMAPRFVEAVLATEDRRFFQHPGIDPVGVARALAVNIWAGRIVQGGSTITQQLAKNLFLEPDRTLRRKVQEAMLAVWLELQFDKRQILDLYLNRVYFGAGAYGVGAAAARYFGKLPADLDLAESAMLAGLLKAPSRWAPTGNLAGAQARADAVLENMVEAGFIDRAAARAAAADPARPIAALGETRGVRYFTDWVLEELQQFVGRHGDDLIVRTSLDPRLQAAAERAVREGVAAAANRDVGQAALVAMRPDGAVLAMVGGTDHARSAYNRATQALRQPGSVFKPFVYLAALEAGYAPDDLVADAPLTVGGWQPENYDGRYRGEITLTEALAGSVNAATVALSEAVGRDKVVEAAQRLGISAAMQPLPAIALGAAEATLLELTTAYAVFASGGQAVLPYAIAEVRRRDGSLVYERSGSGLGRLVAGEDAAEMTAMLRAVVDRGTGRAARLDRPVAGKTGTSSDYRDAWFIGYTAALVAGVWTGNDDGRPMEGVTGGSVPAGIWQDFMSRAGS</sequence>
<evidence type="ECO:0000256" key="1">
    <source>
        <dbReference type="ARBA" id="ARBA00004752"/>
    </source>
</evidence>
<dbReference type="Gene3D" id="3.40.710.10">
    <property type="entry name" value="DD-peptidase/beta-lactamase superfamily"/>
    <property type="match status" value="1"/>
</dbReference>
<dbReference type="InterPro" id="IPR050396">
    <property type="entry name" value="Glycosyltr_51/Transpeptidase"/>
</dbReference>
<evidence type="ECO:0000313" key="17">
    <source>
        <dbReference type="Proteomes" id="UP001595528"/>
    </source>
</evidence>
<keyword evidence="6 16" id="KW-0328">Glycosyltransferase</keyword>
<evidence type="ECO:0000256" key="6">
    <source>
        <dbReference type="ARBA" id="ARBA00022676"/>
    </source>
</evidence>
<evidence type="ECO:0000256" key="13">
    <source>
        <dbReference type="SAM" id="Phobius"/>
    </source>
</evidence>
<feature type="domain" description="Glycosyl transferase family 51" evidence="15">
    <location>
        <begin position="167"/>
        <end position="340"/>
    </location>
</feature>
<keyword evidence="13" id="KW-0812">Transmembrane</keyword>
<keyword evidence="7 16" id="KW-0808">Transferase</keyword>
<dbReference type="EMBL" id="JBHRTR010000050">
    <property type="protein sequence ID" value="MFC3230876.1"/>
    <property type="molecule type" value="Genomic_DNA"/>
</dbReference>
<evidence type="ECO:0000259" key="14">
    <source>
        <dbReference type="Pfam" id="PF00905"/>
    </source>
</evidence>
<keyword evidence="9" id="KW-0511">Multifunctional enzyme</keyword>
<reference evidence="17" key="1">
    <citation type="journal article" date="2019" name="Int. J. Syst. Evol. Microbiol.">
        <title>The Global Catalogue of Microorganisms (GCM) 10K type strain sequencing project: providing services to taxonomists for standard genome sequencing and annotation.</title>
        <authorList>
            <consortium name="The Broad Institute Genomics Platform"/>
            <consortium name="The Broad Institute Genome Sequencing Center for Infectious Disease"/>
            <person name="Wu L."/>
            <person name="Ma J."/>
        </authorList>
    </citation>
    <scope>NUCLEOTIDE SEQUENCE [LARGE SCALE GENOMIC DNA]</scope>
    <source>
        <strain evidence="17">KCTC 42964</strain>
    </source>
</reference>
<dbReference type="NCBIfam" id="TIGR02074">
    <property type="entry name" value="PBP_1a_fam"/>
    <property type="match status" value="1"/>
</dbReference>
<dbReference type="RefSeq" id="WP_379906338.1">
    <property type="nucleotide sequence ID" value="NZ_JBHRTR010000050.1"/>
</dbReference>
<evidence type="ECO:0000256" key="8">
    <source>
        <dbReference type="ARBA" id="ARBA00022801"/>
    </source>
</evidence>
<dbReference type="InterPro" id="IPR001460">
    <property type="entry name" value="PCN-bd_Tpept"/>
</dbReference>
<keyword evidence="17" id="KW-1185">Reference proteome</keyword>
<protein>
    <recommendedName>
        <fullName evidence="10">peptidoglycan glycosyltransferase</fullName>
        <ecNumber evidence="10">2.4.99.28</ecNumber>
    </recommendedName>
</protein>
<dbReference type="InterPro" id="IPR036950">
    <property type="entry name" value="PBP_transglycosylase"/>
</dbReference>
<evidence type="ECO:0000256" key="2">
    <source>
        <dbReference type="ARBA" id="ARBA00007090"/>
    </source>
</evidence>
<proteinExistence type="inferred from homology"/>
<evidence type="ECO:0000256" key="7">
    <source>
        <dbReference type="ARBA" id="ARBA00022679"/>
    </source>
</evidence>
<evidence type="ECO:0000313" key="16">
    <source>
        <dbReference type="EMBL" id="MFC3230876.1"/>
    </source>
</evidence>
<name>A0ABV7L887_9PROT</name>
<dbReference type="InterPro" id="IPR023346">
    <property type="entry name" value="Lysozyme-like_dom_sf"/>
</dbReference>
<dbReference type="EC" id="2.4.99.28" evidence="10"/>
<dbReference type="InterPro" id="IPR012338">
    <property type="entry name" value="Beta-lactam/transpept-like"/>
</dbReference>
<comment type="caution">
    <text evidence="16">The sequence shown here is derived from an EMBL/GenBank/DDBJ whole genome shotgun (WGS) entry which is preliminary data.</text>
</comment>
<keyword evidence="13" id="KW-0472">Membrane</keyword>
<dbReference type="InterPro" id="IPR001264">
    <property type="entry name" value="Glyco_trans_51"/>
</dbReference>
<feature type="transmembrane region" description="Helical" evidence="13">
    <location>
        <begin position="114"/>
        <end position="139"/>
    </location>
</feature>
<evidence type="ECO:0000256" key="3">
    <source>
        <dbReference type="ARBA" id="ARBA00007739"/>
    </source>
</evidence>
<organism evidence="16 17">
    <name type="scientific">Marinibaculum pumilum</name>
    <dbReference type="NCBI Taxonomy" id="1766165"/>
    <lineage>
        <taxon>Bacteria</taxon>
        <taxon>Pseudomonadati</taxon>
        <taxon>Pseudomonadota</taxon>
        <taxon>Alphaproteobacteria</taxon>
        <taxon>Rhodospirillales</taxon>
        <taxon>Rhodospirillaceae</taxon>
        <taxon>Marinibaculum</taxon>
    </lineage>
</organism>
<keyword evidence="13" id="KW-1133">Transmembrane helix</keyword>
<evidence type="ECO:0000256" key="10">
    <source>
        <dbReference type="ARBA" id="ARBA00044770"/>
    </source>
</evidence>
<dbReference type="PANTHER" id="PTHR32282:SF33">
    <property type="entry name" value="PEPTIDOGLYCAN GLYCOSYLTRANSFERASE"/>
    <property type="match status" value="1"/>
</dbReference>
<dbReference type="Gene3D" id="1.10.3810.10">
    <property type="entry name" value="Biosynthetic peptidoglycan transglycosylase-like"/>
    <property type="match status" value="1"/>
</dbReference>
<feature type="compositionally biased region" description="Low complexity" evidence="12">
    <location>
        <begin position="33"/>
        <end position="67"/>
    </location>
</feature>
<dbReference type="Proteomes" id="UP001595528">
    <property type="component" value="Unassembled WGS sequence"/>
</dbReference>
<feature type="domain" description="Penicillin-binding protein transpeptidase" evidence="14">
    <location>
        <begin position="428"/>
        <end position="657"/>
    </location>
</feature>
<evidence type="ECO:0000256" key="12">
    <source>
        <dbReference type="SAM" id="MobiDB-lite"/>
    </source>
</evidence>
<comment type="similarity">
    <text evidence="3">In the N-terminal section; belongs to the glycosyltransferase 51 family.</text>
</comment>